<evidence type="ECO:0000256" key="2">
    <source>
        <dbReference type="ARBA" id="ARBA00023015"/>
    </source>
</evidence>
<dbReference type="PANTHER" id="PTHR30204:SF69">
    <property type="entry name" value="MERR-FAMILY TRANSCRIPTIONAL REGULATOR"/>
    <property type="match status" value="1"/>
</dbReference>
<dbReference type="Pfam" id="PF07739">
    <property type="entry name" value="TipAS"/>
    <property type="match status" value="1"/>
</dbReference>
<gene>
    <name evidence="7" type="ORF">HHL10_27815</name>
</gene>
<dbReference type="Pfam" id="PF13411">
    <property type="entry name" value="MerR_1"/>
    <property type="match status" value="1"/>
</dbReference>
<sequence length="347" mass="38847">MSEPLFLQVGQLARRTGLTVRTLHHYDAIGLVRPSARSAAGYRLYAEADVARLHTVQALRQLGFSLSRIGELLQAGQTAPRAVLAEQIRALDEEMERARALRGQLAVLRDALDAGVVPQSQQWLSALSLMAVWQRHFSPRELQPVFRRWQRMRPAWQPLRQAVREAMAEGCAADSARVQALAQRWMDLAMELTHGDLALALRWARMNEQAPETTLHPGTEAPVLDFIGHAIALRLQALRRHLGAEELRRLDLSLSRAWQALVERAQALMAQARRTPGAAEHALLADWDALAARMARQDPALLARLQQAYRSEPLLQRGHVVTAEVRAWVESLRRHFDGCAALDPHAA</sequence>
<dbReference type="SMART" id="SM00422">
    <property type="entry name" value="HTH_MERR"/>
    <property type="match status" value="1"/>
</dbReference>
<dbReference type="Gene3D" id="1.10.1660.10">
    <property type="match status" value="1"/>
</dbReference>
<dbReference type="InterPro" id="IPR047057">
    <property type="entry name" value="MerR_fam"/>
</dbReference>
<dbReference type="EMBL" id="JABBFW010000040">
    <property type="protein sequence ID" value="NML18782.1"/>
    <property type="molecule type" value="Genomic_DNA"/>
</dbReference>
<name>A0A848FHP6_9BURK</name>
<keyword evidence="8" id="KW-1185">Reference proteome</keyword>
<keyword evidence="3" id="KW-0238">DNA-binding</keyword>
<keyword evidence="1" id="KW-0678">Repressor</keyword>
<evidence type="ECO:0000259" key="6">
    <source>
        <dbReference type="PROSITE" id="PS50937"/>
    </source>
</evidence>
<feature type="domain" description="HTH merR-type" evidence="6">
    <location>
        <begin position="6"/>
        <end position="75"/>
    </location>
</feature>
<dbReference type="GO" id="GO:0003677">
    <property type="term" value="F:DNA binding"/>
    <property type="evidence" value="ECO:0007669"/>
    <property type="project" value="UniProtKB-KW"/>
</dbReference>
<evidence type="ECO:0000256" key="5">
    <source>
        <dbReference type="SAM" id="Coils"/>
    </source>
</evidence>
<evidence type="ECO:0000256" key="1">
    <source>
        <dbReference type="ARBA" id="ARBA00022491"/>
    </source>
</evidence>
<dbReference type="CDD" id="cd01106">
    <property type="entry name" value="HTH_TipAL-Mta"/>
    <property type="match status" value="1"/>
</dbReference>
<evidence type="ECO:0000313" key="8">
    <source>
        <dbReference type="Proteomes" id="UP000574067"/>
    </source>
</evidence>
<dbReference type="PROSITE" id="PS50937">
    <property type="entry name" value="HTH_MERR_2"/>
    <property type="match status" value="1"/>
</dbReference>
<reference evidence="7 8" key="1">
    <citation type="submission" date="2020-04" db="EMBL/GenBank/DDBJ databases">
        <title>Azohydromonas sp. isolated from soil.</title>
        <authorList>
            <person name="Dahal R.H."/>
        </authorList>
    </citation>
    <scope>NUCLEOTIDE SEQUENCE [LARGE SCALE GENOMIC DNA]</scope>
    <source>
        <strain evidence="7 8">G-1-1-14</strain>
    </source>
</reference>
<feature type="coiled-coil region" evidence="5">
    <location>
        <begin position="81"/>
        <end position="111"/>
    </location>
</feature>
<dbReference type="PANTHER" id="PTHR30204">
    <property type="entry name" value="REDOX-CYCLING DRUG-SENSING TRANSCRIPTIONAL ACTIVATOR SOXR"/>
    <property type="match status" value="1"/>
</dbReference>
<keyword evidence="2" id="KW-0805">Transcription regulation</keyword>
<dbReference type="PROSITE" id="PS00552">
    <property type="entry name" value="HTH_MERR_1"/>
    <property type="match status" value="1"/>
</dbReference>
<dbReference type="Proteomes" id="UP000574067">
    <property type="component" value="Unassembled WGS sequence"/>
</dbReference>
<evidence type="ECO:0000313" key="7">
    <source>
        <dbReference type="EMBL" id="NML18782.1"/>
    </source>
</evidence>
<keyword evidence="5" id="KW-0175">Coiled coil</keyword>
<proteinExistence type="predicted"/>
<dbReference type="GO" id="GO:0003700">
    <property type="term" value="F:DNA-binding transcription factor activity"/>
    <property type="evidence" value="ECO:0007669"/>
    <property type="project" value="InterPro"/>
</dbReference>
<dbReference type="SUPFAM" id="SSF46955">
    <property type="entry name" value="Putative DNA-binding domain"/>
    <property type="match status" value="1"/>
</dbReference>
<keyword evidence="4" id="KW-0804">Transcription</keyword>
<evidence type="ECO:0000256" key="3">
    <source>
        <dbReference type="ARBA" id="ARBA00023125"/>
    </source>
</evidence>
<dbReference type="InterPro" id="IPR012925">
    <property type="entry name" value="TipAS_dom"/>
</dbReference>
<accession>A0A848FHP6</accession>
<dbReference type="InterPro" id="IPR000551">
    <property type="entry name" value="MerR-type_HTH_dom"/>
</dbReference>
<dbReference type="InterPro" id="IPR009061">
    <property type="entry name" value="DNA-bd_dom_put_sf"/>
</dbReference>
<comment type="caution">
    <text evidence="7">The sequence shown here is derived from an EMBL/GenBank/DDBJ whole genome shotgun (WGS) entry which is preliminary data.</text>
</comment>
<dbReference type="PRINTS" id="PR00040">
    <property type="entry name" value="HTHMERR"/>
</dbReference>
<organism evidence="7 8">
    <name type="scientific">Azohydromonas caseinilytica</name>
    <dbReference type="NCBI Taxonomy" id="2728836"/>
    <lineage>
        <taxon>Bacteria</taxon>
        <taxon>Pseudomonadati</taxon>
        <taxon>Pseudomonadota</taxon>
        <taxon>Betaproteobacteria</taxon>
        <taxon>Burkholderiales</taxon>
        <taxon>Sphaerotilaceae</taxon>
        <taxon>Azohydromonas</taxon>
    </lineage>
</organism>
<protein>
    <submittedName>
        <fullName evidence="7">MerR family transcriptional regulator</fullName>
    </submittedName>
</protein>
<dbReference type="RefSeq" id="WP_169163675.1">
    <property type="nucleotide sequence ID" value="NZ_JABBFW010000040.1"/>
</dbReference>
<dbReference type="AlphaFoldDB" id="A0A848FHP6"/>
<evidence type="ECO:0000256" key="4">
    <source>
        <dbReference type="ARBA" id="ARBA00023163"/>
    </source>
</evidence>